<dbReference type="STRING" id="335973.SAMN04488693_1063"/>
<dbReference type="EMBL" id="FNDT01000006">
    <property type="protein sequence ID" value="SDI09337.1"/>
    <property type="molecule type" value="Genomic_DNA"/>
</dbReference>
<feature type="transmembrane region" description="Helical" evidence="1">
    <location>
        <begin position="95"/>
        <end position="117"/>
    </location>
</feature>
<organism evidence="2 3">
    <name type="scientific">Arthrobacter subterraneus</name>
    <dbReference type="NCBI Taxonomy" id="335973"/>
    <lineage>
        <taxon>Bacteria</taxon>
        <taxon>Bacillati</taxon>
        <taxon>Actinomycetota</taxon>
        <taxon>Actinomycetes</taxon>
        <taxon>Micrococcales</taxon>
        <taxon>Micrococcaceae</taxon>
        <taxon>Arthrobacter</taxon>
    </lineage>
</organism>
<evidence type="ECO:0000313" key="3">
    <source>
        <dbReference type="Proteomes" id="UP000199258"/>
    </source>
</evidence>
<keyword evidence="3" id="KW-1185">Reference proteome</keyword>
<protein>
    <submittedName>
        <fullName evidence="2">Uncharacterized protein</fullName>
    </submittedName>
</protein>
<reference evidence="2 3" key="1">
    <citation type="submission" date="2016-10" db="EMBL/GenBank/DDBJ databases">
        <authorList>
            <person name="de Groot N.N."/>
        </authorList>
    </citation>
    <scope>NUCLEOTIDE SEQUENCE [LARGE SCALE GENOMIC DNA]</scope>
    <source>
        <strain evidence="2 3">NP_1H</strain>
    </source>
</reference>
<accession>A0A1G8HRM7</accession>
<dbReference type="AlphaFoldDB" id="A0A1G8HRM7"/>
<dbReference type="Proteomes" id="UP000199258">
    <property type="component" value="Unassembled WGS sequence"/>
</dbReference>
<proteinExistence type="predicted"/>
<name>A0A1G8HRM7_9MICC</name>
<evidence type="ECO:0000313" key="2">
    <source>
        <dbReference type="EMBL" id="SDI09337.1"/>
    </source>
</evidence>
<keyword evidence="1" id="KW-0472">Membrane</keyword>
<gene>
    <name evidence="2" type="ORF">SAMN04488693_1063</name>
</gene>
<keyword evidence="1" id="KW-0812">Transmembrane</keyword>
<evidence type="ECO:0000256" key="1">
    <source>
        <dbReference type="SAM" id="Phobius"/>
    </source>
</evidence>
<sequence>MAFKSQRKLGLLLAAIAFSVFWFIAVGWADRGEMVRDAGLSMECHSEHLPEGTIHNPEGSPHLPRGEYRFFPILGLECTFSMIDGTEVQTFYPNYAFTTMAALPMCITAAVGTGWLIRSAKLKGNRI</sequence>
<dbReference type="RefSeq" id="WP_090585900.1">
    <property type="nucleotide sequence ID" value="NZ_FNDT01000006.1"/>
</dbReference>
<keyword evidence="1" id="KW-1133">Transmembrane helix</keyword>